<dbReference type="RefSeq" id="XP_019035859.1">
    <property type="nucleotide sequence ID" value="XM_019186647.1"/>
</dbReference>
<accession>A0A1E3NVD1</accession>
<name>A0A1E3NVD1_WICAA</name>
<dbReference type="STRING" id="683960.A0A1E3NVD1"/>
<dbReference type="GeneID" id="30203893"/>
<dbReference type="EMBL" id="KV454227">
    <property type="protein sequence ID" value="ODQ56652.1"/>
    <property type="molecule type" value="Genomic_DNA"/>
</dbReference>
<sequence length="51" mass="5680">MLTGDHPGTARTIPQDIGILPHNLYHYSQDVVDSMDQAVEVSRDYPVVITN</sequence>
<keyword evidence="2" id="KW-1185">Reference proteome</keyword>
<dbReference type="AlphaFoldDB" id="A0A1E3NVD1"/>
<gene>
    <name evidence="1" type="ORF">WICANDRAFT_98310</name>
</gene>
<organism evidence="1 2">
    <name type="scientific">Wickerhamomyces anomalus (strain ATCC 58044 / CBS 1984 / NCYC 433 / NRRL Y-366-8)</name>
    <name type="common">Yeast</name>
    <name type="synonym">Hansenula anomala</name>
    <dbReference type="NCBI Taxonomy" id="683960"/>
    <lineage>
        <taxon>Eukaryota</taxon>
        <taxon>Fungi</taxon>
        <taxon>Dikarya</taxon>
        <taxon>Ascomycota</taxon>
        <taxon>Saccharomycotina</taxon>
        <taxon>Saccharomycetes</taxon>
        <taxon>Phaffomycetales</taxon>
        <taxon>Wickerhamomycetaceae</taxon>
        <taxon>Wickerhamomyces</taxon>
    </lineage>
</organism>
<evidence type="ECO:0000313" key="2">
    <source>
        <dbReference type="Proteomes" id="UP000094112"/>
    </source>
</evidence>
<protein>
    <submittedName>
        <fullName evidence="1">Uncharacterized protein</fullName>
    </submittedName>
</protein>
<evidence type="ECO:0000313" key="1">
    <source>
        <dbReference type="EMBL" id="ODQ56652.1"/>
    </source>
</evidence>
<proteinExistence type="predicted"/>
<dbReference type="OrthoDB" id="4091755at2759"/>
<dbReference type="Proteomes" id="UP000094112">
    <property type="component" value="Unassembled WGS sequence"/>
</dbReference>
<reference evidence="1 2" key="1">
    <citation type="journal article" date="2016" name="Proc. Natl. Acad. Sci. U.S.A.">
        <title>Comparative genomics of biotechnologically important yeasts.</title>
        <authorList>
            <person name="Riley R."/>
            <person name="Haridas S."/>
            <person name="Wolfe K.H."/>
            <person name="Lopes M.R."/>
            <person name="Hittinger C.T."/>
            <person name="Goeker M."/>
            <person name="Salamov A.A."/>
            <person name="Wisecaver J.H."/>
            <person name="Long T.M."/>
            <person name="Calvey C.H."/>
            <person name="Aerts A.L."/>
            <person name="Barry K.W."/>
            <person name="Choi C."/>
            <person name="Clum A."/>
            <person name="Coughlan A.Y."/>
            <person name="Deshpande S."/>
            <person name="Douglass A.P."/>
            <person name="Hanson S.J."/>
            <person name="Klenk H.-P."/>
            <person name="LaButti K.M."/>
            <person name="Lapidus A."/>
            <person name="Lindquist E.A."/>
            <person name="Lipzen A.M."/>
            <person name="Meier-Kolthoff J.P."/>
            <person name="Ohm R.A."/>
            <person name="Otillar R.P."/>
            <person name="Pangilinan J.L."/>
            <person name="Peng Y."/>
            <person name="Rokas A."/>
            <person name="Rosa C.A."/>
            <person name="Scheuner C."/>
            <person name="Sibirny A.A."/>
            <person name="Slot J.C."/>
            <person name="Stielow J.B."/>
            <person name="Sun H."/>
            <person name="Kurtzman C.P."/>
            <person name="Blackwell M."/>
            <person name="Grigoriev I.V."/>
            <person name="Jeffries T.W."/>
        </authorList>
    </citation>
    <scope>NUCLEOTIDE SEQUENCE [LARGE SCALE GENOMIC DNA]</scope>
    <source>
        <strain evidence="2">ATCC 58044 / CBS 1984 / NCYC 433 / NRRL Y-366-8</strain>
    </source>
</reference>